<dbReference type="STRING" id="797516.HMPREF9104_00633"/>
<accession>H1LDG5</accession>
<dbReference type="Gene3D" id="3.40.630.30">
    <property type="match status" value="1"/>
</dbReference>
<dbReference type="GO" id="GO:0008080">
    <property type="term" value="F:N-acetyltransferase activity"/>
    <property type="evidence" value="ECO:0007669"/>
    <property type="project" value="InterPro"/>
</dbReference>
<dbReference type="InterPro" id="IPR016181">
    <property type="entry name" value="Acyl_CoA_acyltransferase"/>
</dbReference>
<dbReference type="Pfam" id="PF00583">
    <property type="entry name" value="Acetyltransf_1"/>
    <property type="match status" value="1"/>
</dbReference>
<evidence type="ECO:0000313" key="3">
    <source>
        <dbReference type="EMBL" id="EHO53204.1"/>
    </source>
</evidence>
<dbReference type="Proteomes" id="UP000005025">
    <property type="component" value="Unassembled WGS sequence"/>
</dbReference>
<comment type="caution">
    <text evidence="3">The sequence shown here is derived from an EMBL/GenBank/DDBJ whole genome shotgun (WGS) entry which is preliminary data.</text>
</comment>
<organism evidence="3 4">
    <name type="scientific">Lentilactobacillus kisonensis F0435</name>
    <dbReference type="NCBI Taxonomy" id="797516"/>
    <lineage>
        <taxon>Bacteria</taxon>
        <taxon>Bacillati</taxon>
        <taxon>Bacillota</taxon>
        <taxon>Bacilli</taxon>
        <taxon>Lactobacillales</taxon>
        <taxon>Lactobacillaceae</taxon>
        <taxon>Lentilactobacillus</taxon>
    </lineage>
</organism>
<dbReference type="PANTHER" id="PTHR13947:SF37">
    <property type="entry name" value="LD18367P"/>
    <property type="match status" value="1"/>
</dbReference>
<feature type="domain" description="N-acetyltransferase" evidence="2">
    <location>
        <begin position="36"/>
        <end position="223"/>
    </location>
</feature>
<sequence>RFLTALLRSLLTTHENFSSILCNTMHCLQTRRIFLITVREAQQDDAGQIAPLIDIIFDEMELDELDDVPEPGLAKVITRAYQTETYLSRKASTVVAEADGQVVGVVFGYPSENEDDINKVLINLSKKSADFKEPYIPDSETHSDEWYLDSIAVDPNYQGHGIGSKLLAAVPRMAMNDGKSVIGLNVDFENPEAKKLYERKGFKTVGTNVIGDHLYDHMQKAVKEQSLLSV</sequence>
<protein>
    <submittedName>
        <fullName evidence="3">Acetyltransferase, GNAT family</fullName>
    </submittedName>
</protein>
<dbReference type="PATRIC" id="fig|797516.3.peg.572"/>
<dbReference type="InterPro" id="IPR050769">
    <property type="entry name" value="NAT_camello-type"/>
</dbReference>
<gene>
    <name evidence="3" type="ORF">HMPREF9104_00633</name>
</gene>
<feature type="non-terminal residue" evidence="3">
    <location>
        <position position="1"/>
    </location>
</feature>
<dbReference type="PROSITE" id="PS51186">
    <property type="entry name" value="GNAT"/>
    <property type="match status" value="1"/>
</dbReference>
<dbReference type="AlphaFoldDB" id="H1LDG5"/>
<keyword evidence="1 3" id="KW-0808">Transferase</keyword>
<proteinExistence type="predicted"/>
<dbReference type="SUPFAM" id="SSF55729">
    <property type="entry name" value="Acyl-CoA N-acyltransferases (Nat)"/>
    <property type="match status" value="1"/>
</dbReference>
<evidence type="ECO:0000259" key="2">
    <source>
        <dbReference type="PROSITE" id="PS51186"/>
    </source>
</evidence>
<reference evidence="3 4" key="1">
    <citation type="submission" date="2011-09" db="EMBL/GenBank/DDBJ databases">
        <authorList>
            <person name="Weinstock G."/>
            <person name="Sodergren E."/>
            <person name="Clifton S."/>
            <person name="Fulton L."/>
            <person name="Fulton B."/>
            <person name="Courtney L."/>
            <person name="Fronick C."/>
            <person name="Harrison M."/>
            <person name="Strong C."/>
            <person name="Farmer C."/>
            <person name="Delahaunty K."/>
            <person name="Markovic C."/>
            <person name="Hall O."/>
            <person name="Minx P."/>
            <person name="Tomlinson C."/>
            <person name="Mitreva M."/>
            <person name="Hou S."/>
            <person name="Chen J."/>
            <person name="Wollam A."/>
            <person name="Pepin K.H."/>
            <person name="Johnson M."/>
            <person name="Bhonagiri V."/>
            <person name="Zhang X."/>
            <person name="Suruliraj S."/>
            <person name="Warren W."/>
            <person name="Chinwalla A."/>
            <person name="Mardis E.R."/>
            <person name="Wilson R.K."/>
        </authorList>
    </citation>
    <scope>NUCLEOTIDE SEQUENCE [LARGE SCALE GENOMIC DNA]</scope>
    <source>
        <strain evidence="3 4">F0435</strain>
    </source>
</reference>
<dbReference type="CDD" id="cd04301">
    <property type="entry name" value="NAT_SF"/>
    <property type="match status" value="1"/>
</dbReference>
<dbReference type="PANTHER" id="PTHR13947">
    <property type="entry name" value="GNAT FAMILY N-ACETYLTRANSFERASE"/>
    <property type="match status" value="1"/>
</dbReference>
<dbReference type="InterPro" id="IPR000182">
    <property type="entry name" value="GNAT_dom"/>
</dbReference>
<evidence type="ECO:0000256" key="1">
    <source>
        <dbReference type="ARBA" id="ARBA00022679"/>
    </source>
</evidence>
<evidence type="ECO:0000313" key="4">
    <source>
        <dbReference type="Proteomes" id="UP000005025"/>
    </source>
</evidence>
<name>H1LDG5_9LACO</name>
<dbReference type="HOGENOM" id="CLU_1202071_0_0_9"/>
<dbReference type="EMBL" id="AGRJ01000066">
    <property type="protein sequence ID" value="EHO53204.1"/>
    <property type="molecule type" value="Genomic_DNA"/>
</dbReference>